<feature type="region of interest" description="Disordered" evidence="1">
    <location>
        <begin position="188"/>
        <end position="212"/>
    </location>
</feature>
<evidence type="ECO:0000256" key="1">
    <source>
        <dbReference type="SAM" id="MobiDB-lite"/>
    </source>
</evidence>
<protein>
    <submittedName>
        <fullName evidence="2">Uncharacterized protein</fullName>
    </submittedName>
</protein>
<dbReference type="EMBL" id="BPVZ01000064">
    <property type="protein sequence ID" value="GKV23857.1"/>
    <property type="molecule type" value="Genomic_DNA"/>
</dbReference>
<dbReference type="Proteomes" id="UP001054252">
    <property type="component" value="Unassembled WGS sequence"/>
</dbReference>
<feature type="region of interest" description="Disordered" evidence="1">
    <location>
        <begin position="289"/>
        <end position="409"/>
    </location>
</feature>
<feature type="region of interest" description="Disordered" evidence="1">
    <location>
        <begin position="436"/>
        <end position="514"/>
    </location>
</feature>
<accession>A0AAV5KGX9</accession>
<gene>
    <name evidence="2" type="ORF">SLEP1_g33544</name>
</gene>
<feature type="compositionally biased region" description="Polar residues" evidence="1">
    <location>
        <begin position="342"/>
        <end position="351"/>
    </location>
</feature>
<feature type="compositionally biased region" description="Polar residues" evidence="1">
    <location>
        <begin position="51"/>
        <end position="61"/>
    </location>
</feature>
<feature type="compositionally biased region" description="Polar residues" evidence="1">
    <location>
        <begin position="146"/>
        <end position="158"/>
    </location>
</feature>
<comment type="caution">
    <text evidence="2">The sequence shown here is derived from an EMBL/GenBank/DDBJ whole genome shotgun (WGS) entry which is preliminary data.</text>
</comment>
<organism evidence="2 3">
    <name type="scientific">Rubroshorea leprosula</name>
    <dbReference type="NCBI Taxonomy" id="152421"/>
    <lineage>
        <taxon>Eukaryota</taxon>
        <taxon>Viridiplantae</taxon>
        <taxon>Streptophyta</taxon>
        <taxon>Embryophyta</taxon>
        <taxon>Tracheophyta</taxon>
        <taxon>Spermatophyta</taxon>
        <taxon>Magnoliopsida</taxon>
        <taxon>eudicotyledons</taxon>
        <taxon>Gunneridae</taxon>
        <taxon>Pentapetalae</taxon>
        <taxon>rosids</taxon>
        <taxon>malvids</taxon>
        <taxon>Malvales</taxon>
        <taxon>Dipterocarpaceae</taxon>
        <taxon>Rubroshorea</taxon>
    </lineage>
</organism>
<dbReference type="PANTHER" id="PTHR34112">
    <property type="entry name" value="C-JUN-AMINO-TERMINAL KINASE-INTERACTING PROTEIN"/>
    <property type="match status" value="1"/>
</dbReference>
<feature type="compositionally biased region" description="Polar residues" evidence="1">
    <location>
        <begin position="359"/>
        <end position="373"/>
    </location>
</feature>
<feature type="region of interest" description="Disordered" evidence="1">
    <location>
        <begin position="570"/>
        <end position="595"/>
    </location>
</feature>
<evidence type="ECO:0000313" key="3">
    <source>
        <dbReference type="Proteomes" id="UP001054252"/>
    </source>
</evidence>
<feature type="compositionally biased region" description="Polar residues" evidence="1">
    <location>
        <begin position="194"/>
        <end position="212"/>
    </location>
</feature>
<feature type="compositionally biased region" description="Low complexity" evidence="1">
    <location>
        <begin position="385"/>
        <end position="400"/>
    </location>
</feature>
<feature type="compositionally biased region" description="Polar residues" evidence="1">
    <location>
        <begin position="34"/>
        <end position="44"/>
    </location>
</feature>
<feature type="region of interest" description="Disordered" evidence="1">
    <location>
        <begin position="146"/>
        <end position="168"/>
    </location>
</feature>
<feature type="region of interest" description="Disordered" evidence="1">
    <location>
        <begin position="23"/>
        <end position="75"/>
    </location>
</feature>
<reference evidence="2 3" key="1">
    <citation type="journal article" date="2021" name="Commun. Biol.">
        <title>The genome of Shorea leprosula (Dipterocarpaceae) highlights the ecological relevance of drought in aseasonal tropical rainforests.</title>
        <authorList>
            <person name="Ng K.K.S."/>
            <person name="Kobayashi M.J."/>
            <person name="Fawcett J.A."/>
            <person name="Hatakeyama M."/>
            <person name="Paape T."/>
            <person name="Ng C.H."/>
            <person name="Ang C.C."/>
            <person name="Tnah L.H."/>
            <person name="Lee C.T."/>
            <person name="Nishiyama T."/>
            <person name="Sese J."/>
            <person name="O'Brien M.J."/>
            <person name="Copetti D."/>
            <person name="Mohd Noor M.I."/>
            <person name="Ong R.C."/>
            <person name="Putra M."/>
            <person name="Sireger I.Z."/>
            <person name="Indrioko S."/>
            <person name="Kosugi Y."/>
            <person name="Izuno A."/>
            <person name="Isagi Y."/>
            <person name="Lee S.L."/>
            <person name="Shimizu K.K."/>
        </authorList>
    </citation>
    <scope>NUCLEOTIDE SEQUENCE [LARGE SCALE GENOMIC DNA]</scope>
    <source>
        <strain evidence="2">214</strain>
    </source>
</reference>
<dbReference type="AlphaFoldDB" id="A0AAV5KGX9"/>
<feature type="compositionally biased region" description="Low complexity" evidence="1">
    <location>
        <begin position="66"/>
        <end position="75"/>
    </location>
</feature>
<proteinExistence type="predicted"/>
<keyword evidence="3" id="KW-1185">Reference proteome</keyword>
<feature type="compositionally biased region" description="Polar residues" evidence="1">
    <location>
        <begin position="315"/>
        <end position="326"/>
    </location>
</feature>
<sequence length="595" mass="63535">MERSEPSLVPQWLKSSSSSHLQLASALHSDNHSARLSRNKSSVSSDHDISRTSVSEKTTSAYFHRSSSSNTTNYPPSYSIFSKGHRVREWEKDINGYHDKERHLDYADSLGTTLPIFDKDPLWRSQSLITGKQGDLWPRKVINDSNATKKSNHNSGNAPNGAHTIGAKSTFEDNFPSLAAEERLDGAEIGGVSSPGSNTANESLQGGSSVVTGGDSWTSALVDVPVNMGSSGTGVAATQTVSASSASIVPTKTTTLNMAETVAQGLTRARTPPLLNVGSQKREELAIKQSRQLIPMTPYTPKPLVLSPSEKSKSKIGQHQYSSLPLNNLRGGAGRPDGLKTPNESKLQTLKPSRELNGFPSTARDTLSPTNGSKLAISPISGNPSSTASASFRSSSLSSSPTNVGRNPSSFHVTIEKRTMAQAQSRNDFFNLLKKKSSQNSPSAVSDPGPAVSPSFSEKSDEVTAEDGSTSVPLHSSNVPPSSEISVAGLQTDSRSDVTHNGDSFGGSYQCSSNGEKHPTHHVFLGGEEEETAFLRSLGWDENAGEDEGLTEEEIHSFCEEYMKLRPSAKLSQGMQQKLPLSSVEGSTLDSNSES</sequence>
<feature type="compositionally biased region" description="Polar residues" evidence="1">
    <location>
        <begin position="501"/>
        <end position="514"/>
    </location>
</feature>
<dbReference type="PANTHER" id="PTHR34112:SF13">
    <property type="entry name" value="OS04G0448200 PROTEIN"/>
    <property type="match status" value="1"/>
</dbReference>
<feature type="compositionally biased region" description="Polar residues" evidence="1">
    <location>
        <begin position="467"/>
        <end position="493"/>
    </location>
</feature>
<name>A0AAV5KGX9_9ROSI</name>
<evidence type="ECO:0000313" key="2">
    <source>
        <dbReference type="EMBL" id="GKV23857.1"/>
    </source>
</evidence>